<sequence length="103" mass="11995">MSDQQMNDLRKLFNETPLTEGETKLADETTNDVVGFCDELFTAKRKQSESRARIRALFVQYRQTIKYLRHQVRERDNALADLERETARVIADIRTSYGIKVVA</sequence>
<name>M6UZU4_9LEPT</name>
<reference evidence="1" key="1">
    <citation type="journal article" date="2018" name="Sci. Rep.">
        <title>Characterization of LE3 and LE4, the only lytic phages known to infect the spirochete Leptospira.</title>
        <authorList>
            <person name="Schiettekatte O."/>
            <person name="Vincent A.T."/>
            <person name="Malosse C."/>
            <person name="Lechat P."/>
            <person name="Chamot-Rooke J."/>
            <person name="Veyrier F.J."/>
            <person name="Picardeau M."/>
            <person name="Bourhy P."/>
        </authorList>
    </citation>
    <scope>NUCLEOTIDE SEQUENCE</scope>
    <source>
        <plasmid evidence="1">p2_L200901116</plasmid>
    </source>
</reference>
<geneLocation type="plasmid" evidence="1">
    <name>p2_L200901116</name>
</geneLocation>
<accession>M6UZU4</accession>
<dbReference type="RefSeq" id="WP_002745826.1">
    <property type="nucleotide sequence ID" value="NZ_MF974398.1"/>
</dbReference>
<keyword evidence="1" id="KW-0614">Plasmid</keyword>
<protein>
    <submittedName>
        <fullName evidence="1">Uncharacterized protein</fullName>
    </submittedName>
</protein>
<organism evidence="1">
    <name type="scientific">Leptospira mayottensis 200901116</name>
    <dbReference type="NCBI Taxonomy" id="1192864"/>
    <lineage>
        <taxon>Bacteria</taxon>
        <taxon>Pseudomonadati</taxon>
        <taxon>Spirochaetota</taxon>
        <taxon>Spirochaetia</taxon>
        <taxon>Leptospirales</taxon>
        <taxon>Leptospiraceae</taxon>
        <taxon>Leptospira</taxon>
    </lineage>
</organism>
<dbReference type="EMBL" id="MF974398">
    <property type="protein sequence ID" value="AVH81599.1"/>
    <property type="molecule type" value="Genomic_DNA"/>
</dbReference>
<evidence type="ECO:0000313" key="1">
    <source>
        <dbReference type="EMBL" id="AVH81599.1"/>
    </source>
</evidence>
<dbReference type="AlphaFoldDB" id="M6UZU4"/>
<proteinExistence type="predicted"/>